<evidence type="ECO:0000313" key="10">
    <source>
        <dbReference type="Proteomes" id="UP001432180"/>
    </source>
</evidence>
<accession>A0ABZ0S4Y0</accession>
<evidence type="ECO:0000256" key="6">
    <source>
        <dbReference type="ARBA" id="ARBA00023014"/>
    </source>
</evidence>
<reference evidence="9 10" key="1">
    <citation type="journal article" date="2023" name="Microorganisms">
        <title>Thiorhodovibrio frisius and Trv. litoralis spp. nov., Two Novel Members from a Clade of Fastidious Purple Sulfur Bacteria That Exhibit Unique Red-Shifted Light-Harvesting Capabilities.</title>
        <authorList>
            <person name="Methner A."/>
            <person name="Kuzyk S.B."/>
            <person name="Petersen J."/>
            <person name="Bauer S."/>
            <person name="Brinkmann H."/>
            <person name="Sichau K."/>
            <person name="Wanner G."/>
            <person name="Wolf J."/>
            <person name="Neumann-Schaal M."/>
            <person name="Henke P."/>
            <person name="Tank M."/>
            <person name="Sproer C."/>
            <person name="Bunk B."/>
            <person name="Overmann J."/>
        </authorList>
    </citation>
    <scope>NUCLEOTIDE SEQUENCE [LARGE SCALE GENOMIC DNA]</scope>
    <source>
        <strain evidence="9 10">DSM 6702</strain>
    </source>
</reference>
<keyword evidence="4" id="KW-0249">Electron transport</keyword>
<dbReference type="PANTHER" id="PTHR43551:SF1">
    <property type="entry name" value="HETERODISULFIDE REDUCTASE"/>
    <property type="match status" value="1"/>
</dbReference>
<dbReference type="PROSITE" id="PS00198">
    <property type="entry name" value="4FE4S_FER_1"/>
    <property type="match status" value="1"/>
</dbReference>
<dbReference type="Proteomes" id="UP001432180">
    <property type="component" value="Chromosome"/>
</dbReference>
<gene>
    <name evidence="9" type="ORF">Thiowin_00540</name>
</gene>
<evidence type="ECO:0000256" key="3">
    <source>
        <dbReference type="ARBA" id="ARBA00022723"/>
    </source>
</evidence>
<evidence type="ECO:0000256" key="4">
    <source>
        <dbReference type="ARBA" id="ARBA00022982"/>
    </source>
</evidence>
<evidence type="ECO:0000313" key="9">
    <source>
        <dbReference type="EMBL" id="WPL15634.1"/>
    </source>
</evidence>
<dbReference type="InterPro" id="IPR009051">
    <property type="entry name" value="Helical_ferredxn"/>
</dbReference>
<keyword evidence="1" id="KW-0813">Transport</keyword>
<dbReference type="InterPro" id="IPR017896">
    <property type="entry name" value="4Fe4S_Fe-S-bd"/>
</dbReference>
<name>A0ABZ0S4Y0_9GAMM</name>
<protein>
    <submittedName>
        <fullName evidence="9">Succinate dehydrogenase/fumarate reductase iron-sulfur subunit</fullName>
    </submittedName>
</protein>
<evidence type="ECO:0000256" key="7">
    <source>
        <dbReference type="SAM" id="MobiDB-lite"/>
    </source>
</evidence>
<evidence type="ECO:0000256" key="2">
    <source>
        <dbReference type="ARBA" id="ARBA00022485"/>
    </source>
</evidence>
<dbReference type="Gene3D" id="1.10.1060.10">
    <property type="entry name" value="Alpha-helical ferredoxin"/>
    <property type="match status" value="1"/>
</dbReference>
<dbReference type="PANTHER" id="PTHR43551">
    <property type="entry name" value="FUMARATE REDUCTASE IRON-SULFUR SUBUNIT"/>
    <property type="match status" value="1"/>
</dbReference>
<dbReference type="Pfam" id="PF13534">
    <property type="entry name" value="Fer4_17"/>
    <property type="match status" value="1"/>
</dbReference>
<keyword evidence="2" id="KW-0004">4Fe-4S</keyword>
<feature type="domain" description="4Fe-4S ferredoxin-type" evidence="8">
    <location>
        <begin position="126"/>
        <end position="155"/>
    </location>
</feature>
<dbReference type="InterPro" id="IPR004017">
    <property type="entry name" value="Cys_rich_dom"/>
</dbReference>
<keyword evidence="5" id="KW-0408">Iron</keyword>
<organism evidence="9 10">
    <name type="scientific">Thiorhodovibrio winogradskyi</name>
    <dbReference type="NCBI Taxonomy" id="77007"/>
    <lineage>
        <taxon>Bacteria</taxon>
        <taxon>Pseudomonadati</taxon>
        <taxon>Pseudomonadota</taxon>
        <taxon>Gammaproteobacteria</taxon>
        <taxon>Chromatiales</taxon>
        <taxon>Chromatiaceae</taxon>
        <taxon>Thiorhodovibrio</taxon>
    </lineage>
</organism>
<feature type="domain" description="4Fe-4S ferredoxin-type" evidence="8">
    <location>
        <begin position="58"/>
        <end position="88"/>
    </location>
</feature>
<dbReference type="InterPro" id="IPR017900">
    <property type="entry name" value="4Fe4S_Fe_S_CS"/>
</dbReference>
<dbReference type="PROSITE" id="PS51379">
    <property type="entry name" value="4FE4S_FER_2"/>
    <property type="match status" value="2"/>
</dbReference>
<sequence length="477" mass="52945">MTATTTSTQAPLFPTFEQVFQGLAGQIGQLREMAPKPTLPDTERVRRAINVLIEETNADEAVWLESCIHCGQCTNACHYFQATGEAKYAPMRKMELYRRIYQREIGPFRSWYKLTTPEINLADLEQVQELAYDSCSECGRCTMVCPMGIDTASLVHHLRSALVAAELVPPELATLHHEQKYRRTVFGASGEKFIELVQRIRDHYEMDVPLDKPQADVLVLSSAVDLVGNGNGLLATAKVMNHLGVDWTLCSDAFESANFGLLSGDMALWEKLSAPIVAAAIRLGAKTLVIAECGHAYPALRWNPMVKGGDLPFEMMYISEFLGRQAQQGKLKLRPLKGRVTYHDPCKTGRRGGAFEEPRAVLRAMQADVVEMPANKEFNWCCGGGAGIFLLGDATRLRDESFRIKLQQVEQTGAEAVVVSCASCRLNFEAGRVKNRWNKRVESLVELVAQQLDEGESPRQSGESRERTTGVEEEATA</sequence>
<dbReference type="SUPFAM" id="SSF46548">
    <property type="entry name" value="alpha-helical ferredoxin"/>
    <property type="match status" value="1"/>
</dbReference>
<feature type="region of interest" description="Disordered" evidence="7">
    <location>
        <begin position="452"/>
        <end position="477"/>
    </location>
</feature>
<dbReference type="Pfam" id="PF02754">
    <property type="entry name" value="CCG"/>
    <property type="match status" value="1"/>
</dbReference>
<dbReference type="RefSeq" id="WP_328986193.1">
    <property type="nucleotide sequence ID" value="NZ_CP121472.1"/>
</dbReference>
<keyword evidence="10" id="KW-1185">Reference proteome</keyword>
<keyword evidence="6" id="KW-0411">Iron-sulfur</keyword>
<keyword evidence="3" id="KW-0479">Metal-binding</keyword>
<evidence type="ECO:0000256" key="1">
    <source>
        <dbReference type="ARBA" id="ARBA00022448"/>
    </source>
</evidence>
<evidence type="ECO:0000259" key="8">
    <source>
        <dbReference type="PROSITE" id="PS51379"/>
    </source>
</evidence>
<dbReference type="EMBL" id="CP121472">
    <property type="protein sequence ID" value="WPL15634.1"/>
    <property type="molecule type" value="Genomic_DNA"/>
</dbReference>
<proteinExistence type="predicted"/>
<evidence type="ECO:0000256" key="5">
    <source>
        <dbReference type="ARBA" id="ARBA00023004"/>
    </source>
</evidence>